<dbReference type="EMBL" id="NCKW01015747">
    <property type="protein sequence ID" value="POM61888.1"/>
    <property type="molecule type" value="Genomic_DNA"/>
</dbReference>
<dbReference type="OrthoDB" id="125304at2759"/>
<comment type="caution">
    <text evidence="1">The sequence shown here is derived from an EMBL/GenBank/DDBJ whole genome shotgun (WGS) entry which is preliminary data.</text>
</comment>
<dbReference type="AlphaFoldDB" id="A0A2P4X8L3"/>
<proteinExistence type="predicted"/>
<dbReference type="Proteomes" id="UP000237271">
    <property type="component" value="Unassembled WGS sequence"/>
</dbReference>
<keyword evidence="2" id="KW-1185">Reference proteome</keyword>
<protein>
    <submittedName>
        <fullName evidence="1">Uncharacterized protein</fullName>
    </submittedName>
</protein>
<gene>
    <name evidence="1" type="ORF">PHPALM_29031</name>
</gene>
<sequence length="139" mass="16021">MDALCQQQNLHIFGTSGWQHNAANEIMRNLDQRAVLDARPPRLERYLSPADGQVYEHLTRLTRSIRVGLDTINFALVDNAELQRDWEAFGRRLECQRRALEARKETLECYLDNIPLPTAAEVHDPLPTMSNIEDADHQE</sequence>
<name>A0A2P4X8L3_9STRA</name>
<evidence type="ECO:0000313" key="2">
    <source>
        <dbReference type="Proteomes" id="UP000237271"/>
    </source>
</evidence>
<evidence type="ECO:0000313" key="1">
    <source>
        <dbReference type="EMBL" id="POM61888.1"/>
    </source>
</evidence>
<reference evidence="1 2" key="1">
    <citation type="journal article" date="2017" name="Genome Biol. Evol.">
        <title>Phytophthora megakarya and P. palmivora, closely related causal agents of cacao black pod rot, underwent increases in genome sizes and gene numbers by different mechanisms.</title>
        <authorList>
            <person name="Ali S.S."/>
            <person name="Shao J."/>
            <person name="Lary D.J."/>
            <person name="Kronmiller B."/>
            <person name="Shen D."/>
            <person name="Strem M.D."/>
            <person name="Amoako-Attah I."/>
            <person name="Akrofi A.Y."/>
            <person name="Begoude B.A."/>
            <person name="Ten Hoopen G.M."/>
            <person name="Coulibaly K."/>
            <person name="Kebe B.I."/>
            <person name="Melnick R.L."/>
            <person name="Guiltinan M.J."/>
            <person name="Tyler B.M."/>
            <person name="Meinhardt L.W."/>
            <person name="Bailey B.A."/>
        </authorList>
    </citation>
    <scope>NUCLEOTIDE SEQUENCE [LARGE SCALE GENOMIC DNA]</scope>
    <source>
        <strain evidence="2">sbr112.9</strain>
    </source>
</reference>
<accession>A0A2P4X8L3</accession>
<organism evidence="1 2">
    <name type="scientific">Phytophthora palmivora</name>
    <dbReference type="NCBI Taxonomy" id="4796"/>
    <lineage>
        <taxon>Eukaryota</taxon>
        <taxon>Sar</taxon>
        <taxon>Stramenopiles</taxon>
        <taxon>Oomycota</taxon>
        <taxon>Peronosporomycetes</taxon>
        <taxon>Peronosporales</taxon>
        <taxon>Peronosporaceae</taxon>
        <taxon>Phytophthora</taxon>
    </lineage>
</organism>